<evidence type="ECO:0000313" key="2">
    <source>
        <dbReference type="EMBL" id="DBA27978.1"/>
    </source>
</evidence>
<reference evidence="2" key="1">
    <citation type="thesis" date="2020" institute="ProQuest LLC" country="789 East Eisenhower Parkway, Ann Arbor, MI, USA">
        <title>Comparative Genomics and Chromosome Evolution.</title>
        <authorList>
            <person name="Mudd A.B."/>
        </authorList>
    </citation>
    <scope>NUCLEOTIDE SEQUENCE</scope>
    <source>
        <strain evidence="2">1538</strain>
        <tissue evidence="2">Blood</tissue>
    </source>
</reference>
<dbReference type="AlphaFoldDB" id="A0AAV3ARM0"/>
<dbReference type="EMBL" id="DYDO01000003">
    <property type="protein sequence ID" value="DBA27978.1"/>
    <property type="molecule type" value="Genomic_DNA"/>
</dbReference>
<protein>
    <submittedName>
        <fullName evidence="2">Uncharacterized protein</fullName>
    </submittedName>
</protein>
<keyword evidence="1" id="KW-1133">Transmembrane helix</keyword>
<dbReference type="Proteomes" id="UP001181693">
    <property type="component" value="Unassembled WGS sequence"/>
</dbReference>
<name>A0AAV3ARM0_PYXAD</name>
<sequence length="79" mass="8668">MAAINWKRIIIIVLINCQSLIDSAFTLILGLSILPNRFLITSVNAGKKVCEDKLRFIEVVFRGFMACIIAGAGGREPFG</sequence>
<keyword evidence="1" id="KW-0472">Membrane</keyword>
<keyword evidence="3" id="KW-1185">Reference proteome</keyword>
<evidence type="ECO:0000313" key="3">
    <source>
        <dbReference type="Proteomes" id="UP001181693"/>
    </source>
</evidence>
<accession>A0AAV3ARM0</accession>
<evidence type="ECO:0000256" key="1">
    <source>
        <dbReference type="SAM" id="Phobius"/>
    </source>
</evidence>
<gene>
    <name evidence="2" type="ORF">GDO54_008412</name>
</gene>
<comment type="caution">
    <text evidence="2">The sequence shown here is derived from an EMBL/GenBank/DDBJ whole genome shotgun (WGS) entry which is preliminary data.</text>
</comment>
<keyword evidence="1" id="KW-0812">Transmembrane</keyword>
<organism evidence="2 3">
    <name type="scientific">Pyxicephalus adspersus</name>
    <name type="common">African bullfrog</name>
    <dbReference type="NCBI Taxonomy" id="30357"/>
    <lineage>
        <taxon>Eukaryota</taxon>
        <taxon>Metazoa</taxon>
        <taxon>Chordata</taxon>
        <taxon>Craniata</taxon>
        <taxon>Vertebrata</taxon>
        <taxon>Euteleostomi</taxon>
        <taxon>Amphibia</taxon>
        <taxon>Batrachia</taxon>
        <taxon>Anura</taxon>
        <taxon>Neobatrachia</taxon>
        <taxon>Ranoidea</taxon>
        <taxon>Pyxicephalidae</taxon>
        <taxon>Pyxicephalinae</taxon>
        <taxon>Pyxicephalus</taxon>
    </lineage>
</organism>
<feature type="transmembrane region" description="Helical" evidence="1">
    <location>
        <begin position="9"/>
        <end position="34"/>
    </location>
</feature>
<proteinExistence type="predicted"/>